<evidence type="ECO:0000256" key="2">
    <source>
        <dbReference type="ARBA" id="ARBA00009178"/>
    </source>
</evidence>
<sequence>MRMSKNVKVLVSLVLVVLLALAATNIEARYINYRDLRSGDHSLACDTANSSTCTKQEVNRYQRGCESADRCRESLKLYR</sequence>
<keyword evidence="4" id="KW-0372">Hormone</keyword>
<protein>
    <submittedName>
        <fullName evidence="9">Rapid alkalinization factor</fullName>
    </submittedName>
</protein>
<dbReference type="Pfam" id="PF05498">
    <property type="entry name" value="RALF"/>
    <property type="match status" value="1"/>
</dbReference>
<feature type="chain" id="PRO_5003218327" evidence="8">
    <location>
        <begin position="29"/>
        <end position="79"/>
    </location>
</feature>
<keyword evidence="6" id="KW-1015">Disulfide bond</keyword>
<accession>E7CQS1</accession>
<keyword evidence="5 8" id="KW-0732">Signal</keyword>
<keyword evidence="3" id="KW-0964">Secreted</keyword>
<dbReference type="GO" id="GO:0005179">
    <property type="term" value="F:hormone activity"/>
    <property type="evidence" value="ECO:0007669"/>
    <property type="project" value="UniProtKB-KW"/>
</dbReference>
<evidence type="ECO:0000256" key="5">
    <source>
        <dbReference type="ARBA" id="ARBA00022729"/>
    </source>
</evidence>
<evidence type="ECO:0000256" key="7">
    <source>
        <dbReference type="ARBA" id="ARBA00037228"/>
    </source>
</evidence>
<evidence type="ECO:0000256" key="3">
    <source>
        <dbReference type="ARBA" id="ARBA00022525"/>
    </source>
</evidence>
<feature type="signal peptide" evidence="8">
    <location>
        <begin position="1"/>
        <end position="28"/>
    </location>
</feature>
<organism evidence="9">
    <name type="scientific">Brassica rapa subsp. pekinensis</name>
    <name type="common">Chinese cabbage</name>
    <name type="synonym">Brassica pekinensis</name>
    <dbReference type="NCBI Taxonomy" id="51351"/>
    <lineage>
        <taxon>Eukaryota</taxon>
        <taxon>Viridiplantae</taxon>
        <taxon>Streptophyta</taxon>
        <taxon>Embryophyta</taxon>
        <taxon>Tracheophyta</taxon>
        <taxon>Spermatophyta</taxon>
        <taxon>Magnoliopsida</taxon>
        <taxon>eudicotyledons</taxon>
        <taxon>Gunneridae</taxon>
        <taxon>Pentapetalae</taxon>
        <taxon>rosids</taxon>
        <taxon>malvids</taxon>
        <taxon>Brassicales</taxon>
        <taxon>Brassicaceae</taxon>
        <taxon>Brassiceae</taxon>
        <taxon>Brassica</taxon>
    </lineage>
</organism>
<comment type="similarity">
    <text evidence="2">Belongs to the plant rapid alkalinization factor (RALF) family.</text>
</comment>
<evidence type="ECO:0000313" key="9">
    <source>
        <dbReference type="EMBL" id="ADV19016.1"/>
    </source>
</evidence>
<evidence type="ECO:0000256" key="1">
    <source>
        <dbReference type="ARBA" id="ARBA00004613"/>
    </source>
</evidence>
<dbReference type="EMBL" id="HM367688">
    <property type="protein sequence ID" value="ADV19016.1"/>
    <property type="molecule type" value="mRNA"/>
</dbReference>
<name>E7CQS1_BRARP</name>
<comment type="function">
    <text evidence="7">Cell signaling peptide that may regulate plant stress, growth, and development. Mediates a rapid alkalinization of extracellular space by mediating a transient increase in the cytoplasmic Ca(2+) concentration leading to a calcium-dependent signaling events through a cell surface receptor and a concomitant activation of some intracellular mitogen-activated protein kinases.</text>
</comment>
<reference evidence="9" key="1">
    <citation type="submission" date="2010-05" db="EMBL/GenBank/DDBJ databases">
        <title>Chinese cabbage rapid alkalinization factor mRNA.</title>
        <authorList>
            <person name="Liu Z."/>
            <person name="Feng H."/>
        </authorList>
    </citation>
    <scope>NUCLEOTIDE SEQUENCE</scope>
</reference>
<proteinExistence type="evidence at transcript level"/>
<dbReference type="GO" id="GO:0005576">
    <property type="term" value="C:extracellular region"/>
    <property type="evidence" value="ECO:0007669"/>
    <property type="project" value="UniProtKB-SubCell"/>
</dbReference>
<dbReference type="AlphaFoldDB" id="E7CQS1"/>
<comment type="subcellular location">
    <subcellularLocation>
        <location evidence="1">Secreted</location>
    </subcellularLocation>
</comment>
<evidence type="ECO:0000256" key="8">
    <source>
        <dbReference type="SAM" id="SignalP"/>
    </source>
</evidence>
<dbReference type="PANTHER" id="PTHR34270:SF8">
    <property type="entry name" value="(RAPE) HYPOTHETICAL PROTEIN"/>
    <property type="match status" value="1"/>
</dbReference>
<evidence type="ECO:0000256" key="6">
    <source>
        <dbReference type="ARBA" id="ARBA00023157"/>
    </source>
</evidence>
<dbReference type="PANTHER" id="PTHR34270">
    <property type="entry name" value="PROTEIN RALF-LIKE 15-RELATED"/>
    <property type="match status" value="1"/>
</dbReference>
<evidence type="ECO:0000256" key="4">
    <source>
        <dbReference type="ARBA" id="ARBA00022702"/>
    </source>
</evidence>
<dbReference type="GO" id="GO:0040008">
    <property type="term" value="P:regulation of growth"/>
    <property type="evidence" value="ECO:0007669"/>
    <property type="project" value="UniProtKB-ARBA"/>
</dbReference>
<dbReference type="InterPro" id="IPR008801">
    <property type="entry name" value="RALF"/>
</dbReference>